<comment type="caution">
    <text evidence="3">The sequence shown here is derived from an EMBL/GenBank/DDBJ whole genome shotgun (WGS) entry which is preliminary data.</text>
</comment>
<accession>A0A177TWP5</accession>
<evidence type="ECO:0000313" key="3">
    <source>
        <dbReference type="EMBL" id="KAE8235333.1"/>
    </source>
</evidence>
<reference evidence="3" key="1">
    <citation type="submission" date="2016-04" db="EMBL/GenBank/DDBJ databases">
        <authorList>
            <person name="Nguyen H.D."/>
            <person name="Kesanakurti P."/>
            <person name="Cullis J."/>
            <person name="Levesque C.A."/>
            <person name="Hambleton S."/>
        </authorList>
    </citation>
    <scope>NUCLEOTIDE SEQUENCE</scope>
    <source>
        <strain evidence="3">DAOMC 238032</strain>
    </source>
</reference>
<proteinExistence type="predicted"/>
<evidence type="ECO:0000313" key="4">
    <source>
        <dbReference type="Proteomes" id="UP000077671"/>
    </source>
</evidence>
<dbReference type="Proteomes" id="UP000077671">
    <property type="component" value="Unassembled WGS sequence"/>
</dbReference>
<reference evidence="3" key="2">
    <citation type="journal article" date="2019" name="IMA Fungus">
        <title>Genome sequencing and comparison of five Tilletia species to identify candidate genes for the detection of regulated species infecting wheat.</title>
        <authorList>
            <person name="Nguyen H.D.T."/>
            <person name="Sultana T."/>
            <person name="Kesanakurti P."/>
            <person name="Hambleton S."/>
        </authorList>
    </citation>
    <scope>NUCLEOTIDE SEQUENCE</scope>
    <source>
        <strain evidence="3">DAOMC 238032</strain>
    </source>
</reference>
<keyword evidence="1" id="KW-0175">Coiled coil</keyword>
<feature type="coiled-coil region" evidence="1">
    <location>
        <begin position="56"/>
        <end position="83"/>
    </location>
</feature>
<evidence type="ECO:0000313" key="2">
    <source>
        <dbReference type="EMBL" id="CAD6946435.1"/>
    </source>
</evidence>
<keyword evidence="5" id="KW-1185">Reference proteome</keyword>
<evidence type="ECO:0000313" key="5">
    <source>
        <dbReference type="Proteomes" id="UP000836402"/>
    </source>
</evidence>
<dbReference type="EMBL" id="LWDD02004365">
    <property type="protein sequence ID" value="KAE8235333.1"/>
    <property type="molecule type" value="Genomic_DNA"/>
</dbReference>
<name>A0A177TWP5_9BASI</name>
<dbReference type="Proteomes" id="UP000836402">
    <property type="component" value="Unassembled WGS sequence"/>
</dbReference>
<organism evidence="3 4">
    <name type="scientific">Tilletia caries</name>
    <name type="common">wheat bunt fungus</name>
    <dbReference type="NCBI Taxonomy" id="13290"/>
    <lineage>
        <taxon>Eukaryota</taxon>
        <taxon>Fungi</taxon>
        <taxon>Dikarya</taxon>
        <taxon>Basidiomycota</taxon>
        <taxon>Ustilaginomycotina</taxon>
        <taxon>Exobasidiomycetes</taxon>
        <taxon>Tilletiales</taxon>
        <taxon>Tilletiaceae</taxon>
        <taxon>Tilletia</taxon>
    </lineage>
</organism>
<sequence length="113" mass="12168">MSTAVATPSQSQPTTIVRWDRNDTLNFSTDLLNLFATVSGAVPVAGSILSPVLSGIKEICISVKEVEENREAAEDLAKKILRMVVRIIDTMNAANVVPSTGSPFTETMTELNM</sequence>
<gene>
    <name evidence="3" type="ORF">A4X03_0g9820</name>
    <name evidence="2" type="ORF">JKIAZH3_G8579</name>
</gene>
<dbReference type="AlphaFoldDB" id="A0A177TWP5"/>
<protein>
    <submittedName>
        <fullName evidence="3">Uncharacterized protein</fullName>
    </submittedName>
</protein>
<evidence type="ECO:0000256" key="1">
    <source>
        <dbReference type="SAM" id="Coils"/>
    </source>
</evidence>
<dbReference type="EMBL" id="CAJHJG010004961">
    <property type="protein sequence ID" value="CAD6946435.1"/>
    <property type="molecule type" value="Genomic_DNA"/>
</dbReference>
<reference evidence="2" key="3">
    <citation type="submission" date="2020-10" db="EMBL/GenBank/DDBJ databases">
        <authorList>
            <person name="Sedaghatjoo S."/>
        </authorList>
    </citation>
    <scope>NUCLEOTIDE SEQUENCE</scope>
    <source>
        <strain evidence="2">AZH3</strain>
    </source>
</reference>